<dbReference type="Gene3D" id="2.120.10.30">
    <property type="entry name" value="TolB, C-terminal domain"/>
    <property type="match status" value="1"/>
</dbReference>
<evidence type="ECO:0000313" key="4">
    <source>
        <dbReference type="Proteomes" id="UP001596004"/>
    </source>
</evidence>
<dbReference type="Proteomes" id="UP001596004">
    <property type="component" value="Unassembled WGS sequence"/>
</dbReference>
<gene>
    <name evidence="3" type="ORF">ACFO60_32945</name>
</gene>
<dbReference type="InterPro" id="IPR011042">
    <property type="entry name" value="6-blade_b-propeller_TolB-like"/>
</dbReference>
<dbReference type="PANTHER" id="PTHR19328">
    <property type="entry name" value="HEDGEHOG-INTERACTING PROTEIN"/>
    <property type="match status" value="1"/>
</dbReference>
<dbReference type="SUPFAM" id="SSF50952">
    <property type="entry name" value="Soluble quinoprotein glucose dehydrogenase"/>
    <property type="match status" value="1"/>
</dbReference>
<dbReference type="SMART" id="SM00637">
    <property type="entry name" value="CBD_II"/>
    <property type="match status" value="1"/>
</dbReference>
<dbReference type="InterPro" id="IPR012291">
    <property type="entry name" value="CBM2_carb-bd_dom_sf"/>
</dbReference>
<dbReference type="InterPro" id="IPR001919">
    <property type="entry name" value="CBD2"/>
</dbReference>
<dbReference type="SUPFAM" id="SSF49384">
    <property type="entry name" value="Carbohydrate-binding domain"/>
    <property type="match status" value="1"/>
</dbReference>
<feature type="region of interest" description="Disordered" evidence="1">
    <location>
        <begin position="347"/>
        <end position="407"/>
    </location>
</feature>
<evidence type="ECO:0000256" key="1">
    <source>
        <dbReference type="SAM" id="MobiDB-lite"/>
    </source>
</evidence>
<dbReference type="Pfam" id="PF00553">
    <property type="entry name" value="CBM_2"/>
    <property type="match status" value="1"/>
</dbReference>
<dbReference type="EMBL" id="JBHSFP010000033">
    <property type="protein sequence ID" value="MFC4535598.1"/>
    <property type="molecule type" value="Genomic_DNA"/>
</dbReference>
<organism evidence="3 4">
    <name type="scientific">Sphaerisporangium dianthi</name>
    <dbReference type="NCBI Taxonomy" id="1436120"/>
    <lineage>
        <taxon>Bacteria</taxon>
        <taxon>Bacillati</taxon>
        <taxon>Actinomycetota</taxon>
        <taxon>Actinomycetes</taxon>
        <taxon>Streptosporangiales</taxon>
        <taxon>Streptosporangiaceae</taxon>
        <taxon>Sphaerisporangium</taxon>
    </lineage>
</organism>
<dbReference type="InterPro" id="IPR012938">
    <property type="entry name" value="Glc/Sorbosone_DH"/>
</dbReference>
<keyword evidence="4" id="KW-1185">Reference proteome</keyword>
<evidence type="ECO:0000259" key="2">
    <source>
        <dbReference type="PROSITE" id="PS51173"/>
    </source>
</evidence>
<reference evidence="4" key="1">
    <citation type="journal article" date="2019" name="Int. J. Syst. Evol. Microbiol.">
        <title>The Global Catalogue of Microorganisms (GCM) 10K type strain sequencing project: providing services to taxonomists for standard genome sequencing and annotation.</title>
        <authorList>
            <consortium name="The Broad Institute Genomics Platform"/>
            <consortium name="The Broad Institute Genome Sequencing Center for Infectious Disease"/>
            <person name="Wu L."/>
            <person name="Ma J."/>
        </authorList>
    </citation>
    <scope>NUCLEOTIDE SEQUENCE [LARGE SCALE GENOMIC DNA]</scope>
    <source>
        <strain evidence="4">CGMCC 4.7132</strain>
    </source>
</reference>
<dbReference type="Pfam" id="PF07995">
    <property type="entry name" value="GSDH"/>
    <property type="match status" value="1"/>
</dbReference>
<dbReference type="RefSeq" id="WP_380848460.1">
    <property type="nucleotide sequence ID" value="NZ_JBHSFP010000033.1"/>
</dbReference>
<dbReference type="PROSITE" id="PS51173">
    <property type="entry name" value="CBM2"/>
    <property type="match status" value="1"/>
</dbReference>
<name>A0ABV9CTA9_9ACTN</name>
<feature type="compositionally biased region" description="Pro residues" evidence="1">
    <location>
        <begin position="378"/>
        <end position="406"/>
    </location>
</feature>
<dbReference type="InterPro" id="IPR011041">
    <property type="entry name" value="Quinoprot_gluc/sorb_DH_b-prop"/>
</dbReference>
<proteinExistence type="predicted"/>
<dbReference type="InterPro" id="IPR008965">
    <property type="entry name" value="CBM2/CBM3_carb-bd_dom_sf"/>
</dbReference>
<evidence type="ECO:0000313" key="3">
    <source>
        <dbReference type="EMBL" id="MFC4535598.1"/>
    </source>
</evidence>
<sequence length="511" mass="52902">MTAMPVMRKRITSILTVAVAAVAAATVLIVTRPPAAGALATGGFDFTRAQVANTGLQVPWGIAFLPDGSGLVTERATARIMQVRPGATPTVAATVPNVVPSGEGGLLGIAVSPTYAQDQYVYVYYTASSDNRVVRLRLNAPGTQQVIVSGIPKNSFHNGGRLAFGPDGMLYVSTGDGGTTSNAQNQSSLGGKILRMTPTGGVPSSGNPFAGSVVYTLGHRNVQGMAWDGQGRMYASEFGQNTYDELNYIVAGANYGWPTCEGVCNNSSFRNPLVTWTTAEASPSGLAYANGTLFAGALRGTRLWTVAVNGGATTGSPVAEFQGTYGRLRAVVVGPDGWLWVTTSNRDGRGSPVSSDDRIIRVPPTGTTPSPSATPTLTPTPTPTPTVTPTPTPTPTPTVTPTPTPTPTAGRACVATYRISNQWTGGFQGEITVRNSGTAAIASWTVAFTFPNGQTISQMWGGRYTQSGSSVTVRNESWNGTVQPSGSTTAGFNGSWTGTNGTPSTIICTAT</sequence>
<feature type="compositionally biased region" description="Low complexity" evidence="1">
    <location>
        <begin position="363"/>
        <end position="377"/>
    </location>
</feature>
<dbReference type="Gene3D" id="2.60.40.290">
    <property type="match status" value="1"/>
</dbReference>
<protein>
    <submittedName>
        <fullName evidence="3">PQQ-dependent sugar dehydrogenase</fullName>
    </submittedName>
</protein>
<accession>A0ABV9CTA9</accession>
<feature type="domain" description="CBM2" evidence="2">
    <location>
        <begin position="406"/>
        <end position="511"/>
    </location>
</feature>
<comment type="caution">
    <text evidence="3">The sequence shown here is derived from an EMBL/GenBank/DDBJ whole genome shotgun (WGS) entry which is preliminary data.</text>
</comment>
<dbReference type="PANTHER" id="PTHR19328:SF13">
    <property type="entry name" value="HIPL1 PROTEIN"/>
    <property type="match status" value="1"/>
</dbReference>